<gene>
    <name evidence="8" type="ORF">J8A68_005956</name>
</gene>
<dbReference type="InterPro" id="IPR002685">
    <property type="entry name" value="Glyco_trans_15"/>
</dbReference>
<dbReference type="GO" id="GO:0000032">
    <property type="term" value="P:cell wall mannoprotein biosynthetic process"/>
    <property type="evidence" value="ECO:0007669"/>
    <property type="project" value="TreeGrafter"/>
</dbReference>
<evidence type="ECO:0000256" key="7">
    <source>
        <dbReference type="SAM" id="Phobius"/>
    </source>
</evidence>
<dbReference type="GO" id="GO:0006487">
    <property type="term" value="P:protein N-linked glycosylation"/>
    <property type="evidence" value="ECO:0007669"/>
    <property type="project" value="TreeGrafter"/>
</dbReference>
<evidence type="ECO:0000256" key="5">
    <source>
        <dbReference type="ARBA" id="ARBA00022968"/>
    </source>
</evidence>
<dbReference type="RefSeq" id="XP_049260770.1">
    <property type="nucleotide sequence ID" value="XM_049410078.1"/>
</dbReference>
<keyword evidence="9" id="KW-1185">Reference proteome</keyword>
<evidence type="ECO:0000313" key="9">
    <source>
        <dbReference type="Proteomes" id="UP000694255"/>
    </source>
</evidence>
<accession>A0A8J5QBD2</accession>
<keyword evidence="7" id="KW-1133">Transmembrane helix</keyword>
<dbReference type="Pfam" id="PF01793">
    <property type="entry name" value="Glyco_transf_15"/>
    <property type="match status" value="1"/>
</dbReference>
<dbReference type="FunFam" id="3.90.550.10:FF:000051">
    <property type="entry name" value="Alpha-1,2-mannosyltransferase (Ktr4)"/>
    <property type="match status" value="1"/>
</dbReference>
<organism evidence="8 9">
    <name type="scientific">[Candida] subhashii</name>
    <dbReference type="NCBI Taxonomy" id="561895"/>
    <lineage>
        <taxon>Eukaryota</taxon>
        <taxon>Fungi</taxon>
        <taxon>Dikarya</taxon>
        <taxon>Ascomycota</taxon>
        <taxon>Saccharomycotina</taxon>
        <taxon>Pichiomycetes</taxon>
        <taxon>Debaryomycetaceae</taxon>
        <taxon>Spathaspora</taxon>
    </lineage>
</organism>
<evidence type="ECO:0000256" key="4">
    <source>
        <dbReference type="ARBA" id="ARBA00022679"/>
    </source>
</evidence>
<dbReference type="EMBL" id="JAGSYN010000277">
    <property type="protein sequence ID" value="KAG7660537.1"/>
    <property type="molecule type" value="Genomic_DNA"/>
</dbReference>
<keyword evidence="3" id="KW-0328">Glycosyltransferase</keyword>
<comment type="subcellular location">
    <subcellularLocation>
        <location evidence="1">Membrane</location>
        <topology evidence="1">Single-pass type II membrane protein</topology>
    </subcellularLocation>
</comment>
<keyword evidence="7" id="KW-0472">Membrane</keyword>
<evidence type="ECO:0000313" key="8">
    <source>
        <dbReference type="EMBL" id="KAG7660537.1"/>
    </source>
</evidence>
<evidence type="ECO:0000256" key="2">
    <source>
        <dbReference type="ARBA" id="ARBA00007677"/>
    </source>
</evidence>
<keyword evidence="7" id="KW-0812">Transmembrane</keyword>
<name>A0A8J5QBD2_9ASCO</name>
<reference evidence="8 9" key="1">
    <citation type="journal article" date="2021" name="DNA Res.">
        <title>Genome analysis of Candida subhashii reveals its hybrid nature and dual mitochondrial genome conformations.</title>
        <authorList>
            <person name="Mixao V."/>
            <person name="Hegedusova E."/>
            <person name="Saus E."/>
            <person name="Pryszcz L.P."/>
            <person name="Cillingova A."/>
            <person name="Nosek J."/>
            <person name="Gabaldon T."/>
        </authorList>
    </citation>
    <scope>NUCLEOTIDE SEQUENCE [LARGE SCALE GENOMIC DNA]</scope>
    <source>
        <strain evidence="8 9">CBS 10753</strain>
    </source>
</reference>
<protein>
    <recommendedName>
        <fullName evidence="10">Glycolipid 2-alpha-mannosyltransferase</fullName>
    </recommendedName>
</protein>
<sequence>MKASLFSSNRTIKYLAVILTIIVIYTLTHHVPSYIPEYGMSDQEQEKPSQLQEQKEQESQEQQQSLIPPGNQSPTDVRLQLLPEDVRMQQKVKATFVTLARNSEVFDLIKSIREVEDRFNKNFHYDWIFFNDVPFDQQFIDLTTSICSGKTKYVLIPTEHWSYPDWVDLDKAAAGRKNMKEAKIIYGDSESYRHMCRFESGFFWQNEVMDDYDWYWRVEPGIEIYCDVNYDVFKYMEDNNKAYGFTISIHEYRKTIESLWGHVKDFIKANPQYVAEDNFMDFISDDKGETYNLCHFWSNFEIGSLNFWRSEAYRKFFDYLDRTGGFFYERWGDAPIHSIAASLFLPKSKIHYFEDVGYKHGPYTQCPLDPGYRRERKCSCDPSRDFTFRGYSCGKKYYEKMGLEKPPLWEKYT</sequence>
<dbReference type="GO" id="GO:0016020">
    <property type="term" value="C:membrane"/>
    <property type="evidence" value="ECO:0007669"/>
    <property type="project" value="UniProtKB-SubCell"/>
</dbReference>
<dbReference type="PANTHER" id="PTHR31121:SF6">
    <property type="entry name" value="ALPHA-1,2 MANNOSYLTRANSFERASE KTR1"/>
    <property type="match status" value="1"/>
</dbReference>
<evidence type="ECO:0000256" key="1">
    <source>
        <dbReference type="ARBA" id="ARBA00004606"/>
    </source>
</evidence>
<dbReference type="AlphaFoldDB" id="A0A8J5QBD2"/>
<dbReference type="Proteomes" id="UP000694255">
    <property type="component" value="Unassembled WGS sequence"/>
</dbReference>
<feature type="region of interest" description="Disordered" evidence="6">
    <location>
        <begin position="40"/>
        <end position="75"/>
    </location>
</feature>
<dbReference type="PANTHER" id="PTHR31121">
    <property type="entry name" value="ALPHA-1,2 MANNOSYLTRANSFERASE KTR1"/>
    <property type="match status" value="1"/>
</dbReference>
<feature type="transmembrane region" description="Helical" evidence="7">
    <location>
        <begin position="12"/>
        <end position="31"/>
    </location>
</feature>
<dbReference type="GO" id="GO:0000026">
    <property type="term" value="F:alpha-1,2-mannosyltransferase activity"/>
    <property type="evidence" value="ECO:0007669"/>
    <property type="project" value="TreeGrafter"/>
</dbReference>
<dbReference type="GO" id="GO:0006493">
    <property type="term" value="P:protein O-linked glycosylation"/>
    <property type="evidence" value="ECO:0007669"/>
    <property type="project" value="TreeGrafter"/>
</dbReference>
<proteinExistence type="inferred from homology"/>
<keyword evidence="4" id="KW-0808">Transferase</keyword>
<dbReference type="PIRSF" id="PIRSF018153">
    <property type="entry name" value="Glyco_trans_15"/>
    <property type="match status" value="1"/>
</dbReference>
<dbReference type="GO" id="GO:0005794">
    <property type="term" value="C:Golgi apparatus"/>
    <property type="evidence" value="ECO:0007669"/>
    <property type="project" value="TreeGrafter"/>
</dbReference>
<comment type="caution">
    <text evidence="8">The sequence shown here is derived from an EMBL/GenBank/DDBJ whole genome shotgun (WGS) entry which is preliminary data.</text>
</comment>
<evidence type="ECO:0000256" key="6">
    <source>
        <dbReference type="SAM" id="MobiDB-lite"/>
    </source>
</evidence>
<comment type="similarity">
    <text evidence="2">Belongs to the glycosyltransferase 15 family.</text>
</comment>
<evidence type="ECO:0008006" key="10">
    <source>
        <dbReference type="Google" id="ProtNLM"/>
    </source>
</evidence>
<evidence type="ECO:0000256" key="3">
    <source>
        <dbReference type="ARBA" id="ARBA00022676"/>
    </source>
</evidence>
<dbReference type="OrthoDB" id="439943at2759"/>
<dbReference type="GeneID" id="73472756"/>
<keyword evidence="5" id="KW-0735">Signal-anchor</keyword>